<dbReference type="KEGG" id="pib:BBD41_18015"/>
<dbReference type="InterPro" id="IPR001789">
    <property type="entry name" value="Sig_transdc_resp-reg_receiver"/>
</dbReference>
<dbReference type="InterPro" id="IPR051552">
    <property type="entry name" value="HptR"/>
</dbReference>
<dbReference type="Gene3D" id="1.10.10.60">
    <property type="entry name" value="Homeodomain-like"/>
    <property type="match status" value="2"/>
</dbReference>
<keyword evidence="2" id="KW-0963">Cytoplasm</keyword>
<dbReference type="GO" id="GO:0043565">
    <property type="term" value="F:sequence-specific DNA binding"/>
    <property type="evidence" value="ECO:0007669"/>
    <property type="project" value="InterPro"/>
</dbReference>
<dbReference type="Proteomes" id="UP000189059">
    <property type="component" value="Unassembled WGS sequence"/>
</dbReference>
<dbReference type="PANTHER" id="PTHR42713">
    <property type="entry name" value="HISTIDINE KINASE-RELATED"/>
    <property type="match status" value="1"/>
</dbReference>
<evidence type="ECO:0000256" key="4">
    <source>
        <dbReference type="ARBA" id="ARBA00023012"/>
    </source>
</evidence>
<keyword evidence="3 8" id="KW-0597">Phosphoprotein</keyword>
<gene>
    <name evidence="12" type="ORF">BBD40_17545</name>
    <name evidence="11" type="ORF">BBD41_18015</name>
</gene>
<dbReference type="EMBL" id="CP016809">
    <property type="protein sequence ID" value="ANY74317.1"/>
    <property type="molecule type" value="Genomic_DNA"/>
</dbReference>
<keyword evidence="6 12" id="KW-0238">DNA-binding</keyword>
<dbReference type="CDD" id="cd17536">
    <property type="entry name" value="REC_YesN-like"/>
    <property type="match status" value="1"/>
</dbReference>
<dbReference type="InterPro" id="IPR018060">
    <property type="entry name" value="HTH_AraC"/>
</dbReference>
<reference evidence="11" key="1">
    <citation type="submission" date="2016-08" db="EMBL/GenBank/DDBJ databases">
        <title>Complete Genome Seqeunce of Paenibacillus sp. nov. IHBB 9852 from high altitute lake of Indian trans-Himalayas.</title>
        <authorList>
            <person name="Kiran S."/>
            <person name="Swarnkar M.K."/>
            <person name="Rana A."/>
            <person name="Tewari R."/>
            <person name="Gulati A."/>
        </authorList>
    </citation>
    <scope>NUCLEOTIDE SEQUENCE [LARGE SCALE GENOMIC DNA]</scope>
    <source>
        <strain evidence="11">IHBB 9852</strain>
    </source>
</reference>
<evidence type="ECO:0000256" key="7">
    <source>
        <dbReference type="ARBA" id="ARBA00023163"/>
    </source>
</evidence>
<feature type="domain" description="HTH araC/xylS-type" evidence="9">
    <location>
        <begin position="419"/>
        <end position="516"/>
    </location>
</feature>
<dbReference type="GO" id="GO:0000160">
    <property type="term" value="P:phosphorelay signal transduction system"/>
    <property type="evidence" value="ECO:0007669"/>
    <property type="project" value="UniProtKB-KW"/>
</dbReference>
<dbReference type="SMART" id="SM00342">
    <property type="entry name" value="HTH_ARAC"/>
    <property type="match status" value="1"/>
</dbReference>
<comment type="subcellular location">
    <subcellularLocation>
        <location evidence="1">Cytoplasm</location>
    </subcellularLocation>
</comment>
<accession>A0A1B2E344</accession>
<dbReference type="InterPro" id="IPR011006">
    <property type="entry name" value="CheY-like_superfamily"/>
</dbReference>
<keyword evidence="5" id="KW-0805">Transcription regulation</keyword>
<keyword evidence="4" id="KW-0902">Two-component regulatory system</keyword>
<dbReference type="AlphaFoldDB" id="A0A1B2E344"/>
<dbReference type="EMBL" id="MRVI01000001">
    <property type="protein sequence ID" value="OOC63502.1"/>
    <property type="molecule type" value="Genomic_DNA"/>
</dbReference>
<dbReference type="GO" id="GO:0005737">
    <property type="term" value="C:cytoplasm"/>
    <property type="evidence" value="ECO:0007669"/>
    <property type="project" value="UniProtKB-SubCell"/>
</dbReference>
<dbReference type="PRINTS" id="PR00032">
    <property type="entry name" value="HTHARAC"/>
</dbReference>
<feature type="modified residue" description="4-aspartylphosphate" evidence="8">
    <location>
        <position position="55"/>
    </location>
</feature>
<keyword evidence="13" id="KW-1185">Reference proteome</keyword>
<dbReference type="InterPro" id="IPR020449">
    <property type="entry name" value="Tscrpt_reg_AraC-type_HTH"/>
</dbReference>
<evidence type="ECO:0000256" key="1">
    <source>
        <dbReference type="ARBA" id="ARBA00004496"/>
    </source>
</evidence>
<dbReference type="Pfam" id="PF00072">
    <property type="entry name" value="Response_reg"/>
    <property type="match status" value="1"/>
</dbReference>
<sequence>MIKVLIVDDEPKLREGLKSIVPWSDLGFEVVDTAANGNEALEKHKRYAPDVMLVDIRMPGMDGLQLIEAVRSVDPAIHLLILSGYADFDYAKRAISHRVDGYLLKPVDEDELAAYLMQMKETIEQERQWLALNQAASEISREQLVQSWLQQEQGAGVDSASRQLAEQLGLAWDHYQVALVYVQGSDESSDEPDRLLKEKLVEAFEKEGSGIVFSMHGFLGLLMPVPVLSASGRKELQERLETAASLAGAAITAAVGHAVRNIADIVKSHHAAKKLLRRRFFYAPGELLYPESVPFDGENGAEPSEGYEPGPFMEQLYYAVDVGNADIQQKLLRSAALGMIRDQYSEANMKSAFVELLTSVHNKLTLHHTELQSRTKEYSDRIAAIFRQRTVFDLCRHSAQFLEELVWQAGRGGRDQEMKRIIDLIQRNYSDNIKLETLASVFNYNSAYLGKMFKNTTGEYFNTYLDKVRIDKAKDFLKQGMKVYQVAEKVGYTNVDYFHSKFKKYVGTSPSNYRKELEL</sequence>
<evidence type="ECO:0000256" key="2">
    <source>
        <dbReference type="ARBA" id="ARBA00022490"/>
    </source>
</evidence>
<proteinExistence type="predicted"/>
<dbReference type="InterPro" id="IPR018062">
    <property type="entry name" value="HTH_AraC-typ_CS"/>
</dbReference>
<dbReference type="InterPro" id="IPR041522">
    <property type="entry name" value="CdaR_GGDEF"/>
</dbReference>
<dbReference type="PROSITE" id="PS50110">
    <property type="entry name" value="RESPONSE_REGULATORY"/>
    <property type="match status" value="1"/>
</dbReference>
<evidence type="ECO:0000259" key="10">
    <source>
        <dbReference type="PROSITE" id="PS50110"/>
    </source>
</evidence>
<evidence type="ECO:0000313" key="12">
    <source>
        <dbReference type="EMBL" id="OOC63502.1"/>
    </source>
</evidence>
<reference evidence="12 13" key="2">
    <citation type="submission" date="2016-12" db="EMBL/GenBank/DDBJ databases">
        <title>Genome sequencing and description of Paenibacillus sp. nov. from high altitude lake in the Indian Trans- Himalayas.</title>
        <authorList>
            <person name="Kiran S."/>
            <person name="Swarnkar M.K."/>
            <person name="Rana A."/>
            <person name="Tewari R."/>
            <person name="Gulati A."/>
        </authorList>
    </citation>
    <scope>NUCLEOTIDE SEQUENCE [LARGE SCALE GENOMIC DNA]</scope>
    <source>
        <strain evidence="12 13">IHBB 9951</strain>
    </source>
</reference>
<evidence type="ECO:0000256" key="5">
    <source>
        <dbReference type="ARBA" id="ARBA00023015"/>
    </source>
</evidence>
<dbReference type="Pfam" id="PF12833">
    <property type="entry name" value="HTH_18"/>
    <property type="match status" value="1"/>
</dbReference>
<name>A0A1B2E344_9BACL</name>
<dbReference type="PANTHER" id="PTHR42713:SF3">
    <property type="entry name" value="TRANSCRIPTIONAL REGULATORY PROTEIN HPTR"/>
    <property type="match status" value="1"/>
</dbReference>
<evidence type="ECO:0000313" key="13">
    <source>
        <dbReference type="Proteomes" id="UP000189059"/>
    </source>
</evidence>
<dbReference type="GO" id="GO:0003700">
    <property type="term" value="F:DNA-binding transcription factor activity"/>
    <property type="evidence" value="ECO:0007669"/>
    <property type="project" value="InterPro"/>
</dbReference>
<evidence type="ECO:0000256" key="8">
    <source>
        <dbReference type="PROSITE-ProRule" id="PRU00169"/>
    </source>
</evidence>
<evidence type="ECO:0000256" key="6">
    <source>
        <dbReference type="ARBA" id="ARBA00023125"/>
    </source>
</evidence>
<protein>
    <submittedName>
        <fullName evidence="11">AraC family transcriptional regulator</fullName>
    </submittedName>
    <submittedName>
        <fullName evidence="12">DNA-binding response regulator</fullName>
    </submittedName>
</protein>
<feature type="domain" description="Response regulatory" evidence="10">
    <location>
        <begin position="3"/>
        <end position="120"/>
    </location>
</feature>
<dbReference type="InterPro" id="IPR009057">
    <property type="entry name" value="Homeodomain-like_sf"/>
</dbReference>
<organism evidence="11">
    <name type="scientific">Paenibacillus ihbetae</name>
    <dbReference type="NCBI Taxonomy" id="1870820"/>
    <lineage>
        <taxon>Bacteria</taxon>
        <taxon>Bacillati</taxon>
        <taxon>Bacillota</taxon>
        <taxon>Bacilli</taxon>
        <taxon>Bacillales</taxon>
        <taxon>Paenibacillaceae</taxon>
        <taxon>Paenibacillus</taxon>
    </lineage>
</organism>
<dbReference type="SUPFAM" id="SSF46689">
    <property type="entry name" value="Homeodomain-like"/>
    <property type="match status" value="2"/>
</dbReference>
<dbReference type="Pfam" id="PF17853">
    <property type="entry name" value="GGDEF_2"/>
    <property type="match status" value="1"/>
</dbReference>
<dbReference type="SMART" id="SM00448">
    <property type="entry name" value="REC"/>
    <property type="match status" value="1"/>
</dbReference>
<dbReference type="PROSITE" id="PS00041">
    <property type="entry name" value="HTH_ARAC_FAMILY_1"/>
    <property type="match status" value="1"/>
</dbReference>
<dbReference type="RefSeq" id="WP_077568212.1">
    <property type="nucleotide sequence ID" value="NZ_CP016809.1"/>
</dbReference>
<evidence type="ECO:0000256" key="3">
    <source>
        <dbReference type="ARBA" id="ARBA00022553"/>
    </source>
</evidence>
<dbReference type="PROSITE" id="PS01124">
    <property type="entry name" value="HTH_ARAC_FAMILY_2"/>
    <property type="match status" value="1"/>
</dbReference>
<dbReference type="SUPFAM" id="SSF52172">
    <property type="entry name" value="CheY-like"/>
    <property type="match status" value="1"/>
</dbReference>
<evidence type="ECO:0000259" key="9">
    <source>
        <dbReference type="PROSITE" id="PS01124"/>
    </source>
</evidence>
<evidence type="ECO:0000313" key="11">
    <source>
        <dbReference type="EMBL" id="ANY74317.1"/>
    </source>
</evidence>
<dbReference type="Gene3D" id="3.40.50.2300">
    <property type="match status" value="1"/>
</dbReference>
<dbReference type="OrthoDB" id="342399at2"/>
<keyword evidence="7" id="KW-0804">Transcription</keyword>